<keyword evidence="2" id="KW-0378">Hydrolase</keyword>
<dbReference type="SUPFAM" id="SSF55166">
    <property type="entry name" value="Hedgehog/DD-peptidase"/>
    <property type="match status" value="1"/>
</dbReference>
<dbReference type="EMBL" id="CP080598">
    <property type="protein sequence ID" value="QYX32689.1"/>
    <property type="molecule type" value="Genomic_DNA"/>
</dbReference>
<dbReference type="RefSeq" id="WP_220610549.1">
    <property type="nucleotide sequence ID" value="NZ_CP080598.1"/>
</dbReference>
<feature type="domain" description="D-alanyl-D-alanine carboxypeptidase-like core" evidence="1">
    <location>
        <begin position="159"/>
        <end position="234"/>
    </location>
</feature>
<evidence type="ECO:0000259" key="1">
    <source>
        <dbReference type="Pfam" id="PF02557"/>
    </source>
</evidence>
<sequence length="275" mass="31883">MKRQSKLKRRFRKLTFISIIIFLFFTLVGSSNINYYQQIQHTVMRNNINKTASTNTPFIPDPELDDQQRFLDTITHQIPNTPQPNTYEYILLRAYGTVFINQNPEIKLPSKVILNNEEETLNFQDNLQLTLVEGTQECYLQKVAADAFNQARNIIDIPLKSGYSGDCTRSYATNLRFWRKYTNNQTLERVKQGRETTILGVVAPPGTSQHLWGLALDLSVSNSAQREALKQNGWFQTVENDVPHWTYLGWDEESLRKFGLQEITVRGITYWVTPI</sequence>
<accession>A0ABX8X1Y8</accession>
<dbReference type="GO" id="GO:0004180">
    <property type="term" value="F:carboxypeptidase activity"/>
    <property type="evidence" value="ECO:0007669"/>
    <property type="project" value="UniProtKB-KW"/>
</dbReference>
<organism evidence="2 3">
    <name type="scientific">Sphaerospermopsis torques-reginae ITEP-024</name>
    <dbReference type="NCBI Taxonomy" id="984208"/>
    <lineage>
        <taxon>Bacteria</taxon>
        <taxon>Bacillati</taxon>
        <taxon>Cyanobacteriota</taxon>
        <taxon>Cyanophyceae</taxon>
        <taxon>Nostocales</taxon>
        <taxon>Aphanizomenonaceae</taxon>
        <taxon>Sphaerospermopsis</taxon>
        <taxon>Sphaerospermopsis torques-reginae</taxon>
    </lineage>
</organism>
<keyword evidence="3" id="KW-1185">Reference proteome</keyword>
<dbReference type="CDD" id="cd14814">
    <property type="entry name" value="Peptidase_M15"/>
    <property type="match status" value="1"/>
</dbReference>
<dbReference type="Proteomes" id="UP000826540">
    <property type="component" value="Chromosome"/>
</dbReference>
<protein>
    <submittedName>
        <fullName evidence="2">D-alanyl-D-alanine carboxypeptidase family protein</fullName>
    </submittedName>
</protein>
<evidence type="ECO:0000313" key="2">
    <source>
        <dbReference type="EMBL" id="QYX32689.1"/>
    </source>
</evidence>
<evidence type="ECO:0000313" key="3">
    <source>
        <dbReference type="Proteomes" id="UP000826540"/>
    </source>
</evidence>
<keyword evidence="2" id="KW-0645">Protease</keyword>
<gene>
    <name evidence="2" type="ORF">K2F26_04740</name>
</gene>
<dbReference type="InterPro" id="IPR003709">
    <property type="entry name" value="VanY-like_core_dom"/>
</dbReference>
<keyword evidence="2" id="KW-0121">Carboxypeptidase</keyword>
<reference evidence="2 3" key="1">
    <citation type="journal article" date="2022" name="J. Am. Chem. Soc.">
        <title>Biosynthesis of Guanitoxin Enables Global Environmental Detection in Freshwater Cyanobacteria.</title>
        <authorList>
            <person name="Lima S.T."/>
            <person name="Fallon T.R."/>
            <person name="Cordoza J.L."/>
            <person name="Chekan J.R."/>
            <person name="Delbaje E."/>
            <person name="Hopiavuori A.R."/>
            <person name="Alvarenga D.O."/>
            <person name="Wood S.M."/>
            <person name="Luhavaya H."/>
            <person name="Baumgartner J.T."/>
            <person name="Dorr F.A."/>
            <person name="Etchegaray A."/>
            <person name="Pinto E."/>
            <person name="McKinnie S.M.K."/>
            <person name="Fiore M.F."/>
            <person name="Moore B.S."/>
        </authorList>
    </citation>
    <scope>NUCLEOTIDE SEQUENCE [LARGE SCALE GENOMIC DNA]</scope>
    <source>
        <strain evidence="2 3">ITEP-024</strain>
    </source>
</reference>
<dbReference type="Gene3D" id="3.30.1380.10">
    <property type="match status" value="1"/>
</dbReference>
<name>A0ABX8X1Y8_9CYAN</name>
<dbReference type="InterPro" id="IPR009045">
    <property type="entry name" value="Zn_M74/Hedgehog-like"/>
</dbReference>
<dbReference type="Pfam" id="PF02557">
    <property type="entry name" value="VanY"/>
    <property type="match status" value="1"/>
</dbReference>
<proteinExistence type="predicted"/>